<dbReference type="Proteomes" id="UP000091820">
    <property type="component" value="Unassembled WGS sequence"/>
</dbReference>
<keyword evidence="1" id="KW-0472">Membrane</keyword>
<name>A0A1A9WJ99_9MUSC</name>
<reference evidence="2" key="2">
    <citation type="submission" date="2020-05" db="UniProtKB">
        <authorList>
            <consortium name="EnsemblMetazoa"/>
        </authorList>
    </citation>
    <scope>IDENTIFICATION</scope>
    <source>
        <strain evidence="2">IAEA</strain>
    </source>
</reference>
<evidence type="ECO:0000256" key="1">
    <source>
        <dbReference type="SAM" id="Phobius"/>
    </source>
</evidence>
<evidence type="ECO:0000313" key="3">
    <source>
        <dbReference type="Proteomes" id="UP000091820"/>
    </source>
</evidence>
<accession>A0A1A9WJ99</accession>
<evidence type="ECO:0000313" key="2">
    <source>
        <dbReference type="EnsemblMetazoa" id="GBRI021847-PA"/>
    </source>
</evidence>
<proteinExistence type="predicted"/>
<dbReference type="EnsemblMetazoa" id="GBRI021847-RA">
    <property type="protein sequence ID" value="GBRI021847-PA"/>
    <property type="gene ID" value="GBRI021847"/>
</dbReference>
<keyword evidence="1" id="KW-1133">Transmembrane helix</keyword>
<dbReference type="VEuPathDB" id="VectorBase:GBRI021847"/>
<keyword evidence="3" id="KW-1185">Reference proteome</keyword>
<dbReference type="AlphaFoldDB" id="A0A1A9WJ99"/>
<protein>
    <submittedName>
        <fullName evidence="2">Uncharacterized protein</fullName>
    </submittedName>
</protein>
<sequence>MSKVTPQPKPLNMAIANVFTVVVILYTYTALVESILNLNNACQAALPSSSSSSSSSSLSTSWPDAPPLLPLLCSRIHESRFSKSICGYKPNLKVLNRPAMPFIVCCIATNLHCDTCFCLRHICDDEL</sequence>
<feature type="transmembrane region" description="Helical" evidence="1">
    <location>
        <begin position="12"/>
        <end position="31"/>
    </location>
</feature>
<organism evidence="2 3">
    <name type="scientific">Glossina brevipalpis</name>
    <dbReference type="NCBI Taxonomy" id="37001"/>
    <lineage>
        <taxon>Eukaryota</taxon>
        <taxon>Metazoa</taxon>
        <taxon>Ecdysozoa</taxon>
        <taxon>Arthropoda</taxon>
        <taxon>Hexapoda</taxon>
        <taxon>Insecta</taxon>
        <taxon>Pterygota</taxon>
        <taxon>Neoptera</taxon>
        <taxon>Endopterygota</taxon>
        <taxon>Diptera</taxon>
        <taxon>Brachycera</taxon>
        <taxon>Muscomorpha</taxon>
        <taxon>Hippoboscoidea</taxon>
        <taxon>Glossinidae</taxon>
        <taxon>Glossina</taxon>
    </lineage>
</organism>
<reference evidence="3" key="1">
    <citation type="submission" date="2014-03" db="EMBL/GenBank/DDBJ databases">
        <authorList>
            <person name="Aksoy S."/>
            <person name="Warren W."/>
            <person name="Wilson R.K."/>
        </authorList>
    </citation>
    <scope>NUCLEOTIDE SEQUENCE [LARGE SCALE GENOMIC DNA]</scope>
    <source>
        <strain evidence="3">IAEA</strain>
    </source>
</reference>
<keyword evidence="1" id="KW-0812">Transmembrane</keyword>